<protein>
    <submittedName>
        <fullName evidence="1">Uncharacterized protein DUF937</fullName>
    </submittedName>
</protein>
<keyword evidence="2" id="KW-1185">Reference proteome</keyword>
<dbReference type="RefSeq" id="WP_041567222.1">
    <property type="nucleotide sequence ID" value="NZ_QKZR01000005.1"/>
</dbReference>
<sequence length="213" mass="21632">MSSILDLLNSDMGKTLIQGASQKTGQSTDKTANVLSQAMPLILGAMQRNASTPEGAKSLNNALNDPRHNGGGVMDMLGGIFGDGAGSPEDLEKDGAGILGHVLGAKQPHVENALSKSSGMDMESVSKIIKIAAPILMGVLSKQKQSQPSQENGIGDLLGSVLGQSSTQDQSFISQLLDADGDGSVIDDVAGMVLGGDKKKGGLGGMLGGLFGK</sequence>
<evidence type="ECO:0000313" key="1">
    <source>
        <dbReference type="EMBL" id="PZX38245.1"/>
    </source>
</evidence>
<gene>
    <name evidence="1" type="ORF">LX97_02826</name>
</gene>
<proteinExistence type="predicted"/>
<name>A0ABX5PVT6_9FLAO</name>
<dbReference type="Proteomes" id="UP000248584">
    <property type="component" value="Unassembled WGS sequence"/>
</dbReference>
<reference evidence="1 2" key="1">
    <citation type="submission" date="2018-06" db="EMBL/GenBank/DDBJ databases">
        <title>Genomic Encyclopedia of Archaeal and Bacterial Type Strains, Phase II (KMG-II): from individual species to whole genera.</title>
        <authorList>
            <person name="Goeker M."/>
        </authorList>
    </citation>
    <scope>NUCLEOTIDE SEQUENCE [LARGE SCALE GENOMIC DNA]</scope>
    <source>
        <strain evidence="1 2">DSM 17205</strain>
    </source>
</reference>
<evidence type="ECO:0000313" key="2">
    <source>
        <dbReference type="Proteomes" id="UP000248584"/>
    </source>
</evidence>
<organism evidence="1 2">
    <name type="scientific">Nonlabens dokdonensis</name>
    <dbReference type="NCBI Taxonomy" id="328515"/>
    <lineage>
        <taxon>Bacteria</taxon>
        <taxon>Pseudomonadati</taxon>
        <taxon>Bacteroidota</taxon>
        <taxon>Flavobacteriia</taxon>
        <taxon>Flavobacteriales</taxon>
        <taxon>Flavobacteriaceae</taxon>
        <taxon>Nonlabens</taxon>
    </lineage>
</organism>
<dbReference type="EMBL" id="QKZR01000005">
    <property type="protein sequence ID" value="PZX38245.1"/>
    <property type="molecule type" value="Genomic_DNA"/>
</dbReference>
<accession>A0ABX5PVT6</accession>
<dbReference type="InterPro" id="IPR009282">
    <property type="entry name" value="DUF937"/>
</dbReference>
<comment type="caution">
    <text evidence="1">The sequence shown here is derived from an EMBL/GenBank/DDBJ whole genome shotgun (WGS) entry which is preliminary data.</text>
</comment>
<dbReference type="Pfam" id="PF06078">
    <property type="entry name" value="DUF937"/>
    <property type="match status" value="1"/>
</dbReference>